<evidence type="ECO:0000256" key="2">
    <source>
        <dbReference type="SAM" id="Phobius"/>
    </source>
</evidence>
<dbReference type="AlphaFoldDB" id="A0A016VU82"/>
<keyword evidence="2" id="KW-1133">Transmembrane helix</keyword>
<evidence type="ECO:0000313" key="3">
    <source>
        <dbReference type="EMBL" id="EYC30562.1"/>
    </source>
</evidence>
<protein>
    <submittedName>
        <fullName evidence="3">Uncharacterized protein</fullName>
    </submittedName>
</protein>
<evidence type="ECO:0000256" key="1">
    <source>
        <dbReference type="SAM" id="MobiDB-lite"/>
    </source>
</evidence>
<keyword evidence="2" id="KW-0472">Membrane</keyword>
<name>A0A016VU82_9BILA</name>
<dbReference type="OrthoDB" id="5854321at2759"/>
<keyword evidence="2" id="KW-0812">Transmembrane</keyword>
<dbReference type="Proteomes" id="UP000024635">
    <property type="component" value="Unassembled WGS sequence"/>
</dbReference>
<feature type="transmembrane region" description="Helical" evidence="2">
    <location>
        <begin position="12"/>
        <end position="32"/>
    </location>
</feature>
<proteinExistence type="predicted"/>
<dbReference type="EMBL" id="JARK01001341">
    <property type="protein sequence ID" value="EYC30562.1"/>
    <property type="molecule type" value="Genomic_DNA"/>
</dbReference>
<organism evidence="3 4">
    <name type="scientific">Ancylostoma ceylanicum</name>
    <dbReference type="NCBI Taxonomy" id="53326"/>
    <lineage>
        <taxon>Eukaryota</taxon>
        <taxon>Metazoa</taxon>
        <taxon>Ecdysozoa</taxon>
        <taxon>Nematoda</taxon>
        <taxon>Chromadorea</taxon>
        <taxon>Rhabditida</taxon>
        <taxon>Rhabditina</taxon>
        <taxon>Rhabditomorpha</taxon>
        <taxon>Strongyloidea</taxon>
        <taxon>Ancylostomatidae</taxon>
        <taxon>Ancylostomatinae</taxon>
        <taxon>Ancylostoma</taxon>
    </lineage>
</organism>
<sequence>MVVMIGVVDILKWIPVMMIAMTVTFTVLTCVVPRETKYKSGVSVRKKVGSVEFGANSSVYTSWRGGSRNIRDTTGEEAAQDVVEAT</sequence>
<comment type="caution">
    <text evidence="3">The sequence shown here is derived from an EMBL/GenBank/DDBJ whole genome shotgun (WGS) entry which is preliminary data.</text>
</comment>
<feature type="region of interest" description="Disordered" evidence="1">
    <location>
        <begin position="66"/>
        <end position="86"/>
    </location>
</feature>
<gene>
    <name evidence="3" type="primary">Acey_s0005.g2721</name>
    <name evidence="3" type="ORF">Y032_0005g2721</name>
</gene>
<evidence type="ECO:0000313" key="4">
    <source>
        <dbReference type="Proteomes" id="UP000024635"/>
    </source>
</evidence>
<reference evidence="4" key="1">
    <citation type="journal article" date="2015" name="Nat. Genet.">
        <title>The genome and transcriptome of the zoonotic hookworm Ancylostoma ceylanicum identify infection-specific gene families.</title>
        <authorList>
            <person name="Schwarz E.M."/>
            <person name="Hu Y."/>
            <person name="Antoshechkin I."/>
            <person name="Miller M.M."/>
            <person name="Sternberg P.W."/>
            <person name="Aroian R.V."/>
        </authorList>
    </citation>
    <scope>NUCLEOTIDE SEQUENCE</scope>
    <source>
        <strain evidence="4">HY135</strain>
    </source>
</reference>
<accession>A0A016VU82</accession>
<keyword evidence="4" id="KW-1185">Reference proteome</keyword>